<keyword evidence="3" id="KW-1185">Reference proteome</keyword>
<dbReference type="Gene3D" id="3.40.50.300">
    <property type="entry name" value="P-loop containing nucleotide triphosphate hydrolases"/>
    <property type="match status" value="1"/>
</dbReference>
<evidence type="ECO:0000256" key="1">
    <source>
        <dbReference type="ARBA" id="ARBA00022679"/>
    </source>
</evidence>
<reference evidence="2 3" key="1">
    <citation type="submission" date="2016-01" db="EMBL/GenBank/DDBJ databases">
        <title>Whole genome sequence and analysis of Micromonospora rosaria DSM 803, which can produce antibacterial substance rosamicin.</title>
        <authorList>
            <person name="Yang H."/>
            <person name="He X."/>
            <person name="Zhu D."/>
        </authorList>
    </citation>
    <scope>NUCLEOTIDE SEQUENCE [LARGE SCALE GENOMIC DNA]</scope>
    <source>
        <strain evidence="2 3">DSM 803</strain>
    </source>
</reference>
<dbReference type="InterPro" id="IPR026634">
    <property type="entry name" value="TPST-like"/>
</dbReference>
<gene>
    <name evidence="2" type="ORF">AWW66_15215</name>
</gene>
<keyword evidence="1" id="KW-0808">Transferase</keyword>
<dbReference type="Proteomes" id="UP000070620">
    <property type="component" value="Unassembled WGS sequence"/>
</dbReference>
<evidence type="ECO:0000313" key="3">
    <source>
        <dbReference type="Proteomes" id="UP000070620"/>
    </source>
</evidence>
<organism evidence="2 3">
    <name type="scientific">Micromonospora rosaria</name>
    <dbReference type="NCBI Taxonomy" id="47874"/>
    <lineage>
        <taxon>Bacteria</taxon>
        <taxon>Bacillati</taxon>
        <taxon>Actinomycetota</taxon>
        <taxon>Actinomycetes</taxon>
        <taxon>Micromonosporales</taxon>
        <taxon>Micromonosporaceae</taxon>
        <taxon>Micromonospora</taxon>
    </lineage>
</organism>
<dbReference type="SUPFAM" id="SSF52540">
    <property type="entry name" value="P-loop containing nucleoside triphosphate hydrolases"/>
    <property type="match status" value="1"/>
</dbReference>
<protein>
    <submittedName>
        <fullName evidence="2">Modular protein</fullName>
    </submittedName>
</protein>
<dbReference type="AlphaFoldDB" id="A0A136PRU6"/>
<evidence type="ECO:0000313" key="2">
    <source>
        <dbReference type="EMBL" id="KXK61128.1"/>
    </source>
</evidence>
<dbReference type="RefSeq" id="WP_067366050.1">
    <property type="nucleotide sequence ID" value="NZ_JBIUBN010000006.1"/>
</dbReference>
<dbReference type="PANTHER" id="PTHR12788">
    <property type="entry name" value="PROTEIN-TYROSINE SULFOTRANSFERASE 2"/>
    <property type="match status" value="1"/>
</dbReference>
<comment type="caution">
    <text evidence="2">The sequence shown here is derived from an EMBL/GenBank/DDBJ whole genome shotgun (WGS) entry which is preliminary data.</text>
</comment>
<name>A0A136PRU6_9ACTN</name>
<accession>A0A136PRU6</accession>
<proteinExistence type="predicted"/>
<dbReference type="InterPro" id="IPR027417">
    <property type="entry name" value="P-loop_NTPase"/>
</dbReference>
<sequence>MPTPPPFASDPILLGGENRSGTTLLSVVLDAHPDLVVGPELDFPNPPNLGEHILAAADLLTRRDPRVLGPGTDTADPYWYDGAHFVKQCERFGVGIDDLTTLVTAARDALGTELSSFEDRCRLIDDIGEFRRRAVGARRWGIKLQRKIQRVDDYARLWPRAHFVHIVRDGRDLAASHLKTVPTWGYRSATEAARGWLEVVARPHTVAPQGRYLEIRYEDLVAAPKETLEQVMQFLGLRWDDALLRHSEFEHSLLHRSWGHPAAEAVARPLYTGRAGRYRTDLTAEQVADFERLAGPELRRLGYVS</sequence>
<dbReference type="Pfam" id="PF13469">
    <property type="entry name" value="Sulfotransfer_3"/>
    <property type="match status" value="1"/>
</dbReference>
<dbReference type="EMBL" id="LRQV01000049">
    <property type="protein sequence ID" value="KXK61128.1"/>
    <property type="molecule type" value="Genomic_DNA"/>
</dbReference>
<dbReference type="GO" id="GO:0008476">
    <property type="term" value="F:protein-tyrosine sulfotransferase activity"/>
    <property type="evidence" value="ECO:0007669"/>
    <property type="project" value="InterPro"/>
</dbReference>
<dbReference type="PANTHER" id="PTHR12788:SF10">
    <property type="entry name" value="PROTEIN-TYROSINE SULFOTRANSFERASE"/>
    <property type="match status" value="1"/>
</dbReference>
<dbReference type="OrthoDB" id="3337911at2"/>